<name>Q48MX6_PSE14</name>
<sequence length="192" mass="21565">MNSKTSSMSYAYLRDQRATDSESLGLFSEKPKRSLLEEEPKKEWYLVQCKSGQDSRAEENLTAQGYANFRPTINASSESRSVNTKHNSPLFPGYLFIHLSASDNWAPVRSTKGILTIVKFGGRAHAVRNEIIQDIKTRAESLNYSHSSHSEKDSAPLDNRGSEISDILSAKSHEERTLLLVGFLQRESLNKT</sequence>
<evidence type="ECO:0000256" key="2">
    <source>
        <dbReference type="ARBA" id="ARBA00023015"/>
    </source>
</evidence>
<dbReference type="CDD" id="cd09892">
    <property type="entry name" value="NGN_SP_RfaH"/>
    <property type="match status" value="1"/>
</dbReference>
<dbReference type="AlphaFoldDB" id="Q48MX6"/>
<dbReference type="PANTHER" id="PTHR30265">
    <property type="entry name" value="RHO-INTERACTING TRANSCRIPTION TERMINATION FACTOR NUSG"/>
    <property type="match status" value="1"/>
</dbReference>
<keyword evidence="2" id="KW-0805">Transcription regulation</keyword>
<dbReference type="HOGENOM" id="CLU_067287_5_0_6"/>
<accession>Q48MX6</accession>
<evidence type="ECO:0000313" key="5">
    <source>
        <dbReference type="EMBL" id="AAZ37737.1"/>
    </source>
</evidence>
<dbReference type="SMART" id="SM00738">
    <property type="entry name" value="NGN"/>
    <property type="match status" value="1"/>
</dbReference>
<dbReference type="GO" id="GO:0031564">
    <property type="term" value="P:transcription antitermination"/>
    <property type="evidence" value="ECO:0007669"/>
    <property type="project" value="UniProtKB-KW"/>
</dbReference>
<dbReference type="InterPro" id="IPR043425">
    <property type="entry name" value="NusG-like"/>
</dbReference>
<proteinExistence type="predicted"/>
<dbReference type="GO" id="GO:0005829">
    <property type="term" value="C:cytosol"/>
    <property type="evidence" value="ECO:0007669"/>
    <property type="project" value="TreeGrafter"/>
</dbReference>
<feature type="domain" description="NusG-like N-terminal" evidence="4">
    <location>
        <begin position="41"/>
        <end position="139"/>
    </location>
</feature>
<organism evidence="5 6">
    <name type="scientific">Pseudomonas savastanoi pv. phaseolicola (strain 1448A / Race 6)</name>
    <name type="common">Pseudomonas syringae pv. phaseolicola (strain 1448A / Race 6)</name>
    <dbReference type="NCBI Taxonomy" id="264730"/>
    <lineage>
        <taxon>Bacteria</taxon>
        <taxon>Pseudomonadati</taxon>
        <taxon>Pseudomonadota</taxon>
        <taxon>Gammaproteobacteria</taxon>
        <taxon>Pseudomonadales</taxon>
        <taxon>Pseudomonadaceae</taxon>
        <taxon>Pseudomonas</taxon>
    </lineage>
</organism>
<dbReference type="eggNOG" id="COG0250">
    <property type="taxonomic scope" value="Bacteria"/>
</dbReference>
<dbReference type="EMBL" id="CP000058">
    <property type="protein sequence ID" value="AAZ37737.1"/>
    <property type="molecule type" value="Genomic_DNA"/>
</dbReference>
<evidence type="ECO:0000313" key="6">
    <source>
        <dbReference type="Proteomes" id="UP000000551"/>
    </source>
</evidence>
<evidence type="ECO:0000259" key="4">
    <source>
        <dbReference type="SMART" id="SM00738"/>
    </source>
</evidence>
<protein>
    <submittedName>
        <fullName evidence="5">Transcriptional activator RfaH</fullName>
    </submittedName>
</protein>
<reference evidence="5 6" key="1">
    <citation type="journal article" date="2005" name="J. Bacteriol.">
        <title>Whole-genome sequence analysis of Pseudomonas syringae pv. phaseolicola 1448A reveals divergence among pathovars in genes involved in virulence and transposition.</title>
        <authorList>
            <person name="Joardar V."/>
            <person name="Lindeberg M."/>
            <person name="Jackson R.W."/>
            <person name="Selengut J."/>
            <person name="Dodson R."/>
            <person name="Brinkac L.M."/>
            <person name="Daugherty S.C."/>
            <person name="Deboy R."/>
            <person name="Durkin A.S."/>
            <person name="Giglio M.G."/>
            <person name="Madupu R."/>
            <person name="Nelson W.C."/>
            <person name="Rosovitz M.J."/>
            <person name="Sullivan S."/>
            <person name="Crabtree J."/>
            <person name="Creasy T."/>
            <person name="Davidsen T."/>
            <person name="Haft D.H."/>
            <person name="Zafar N."/>
            <person name="Zhou L."/>
            <person name="Halpin R."/>
            <person name="Holley T."/>
            <person name="Khouri H."/>
            <person name="Feldblyum T."/>
            <person name="White O."/>
            <person name="Fraser C.M."/>
            <person name="Chatterjee A.K."/>
            <person name="Cartinhour S."/>
            <person name="Schneider D.J."/>
            <person name="Mansfield J."/>
            <person name="Collmer A."/>
            <person name="Buell C.R."/>
        </authorList>
    </citation>
    <scope>NUCLEOTIDE SEQUENCE [LARGE SCALE GENOMIC DNA]</scope>
    <source>
        <strain evidence="6">1448A / Race 6</strain>
    </source>
</reference>
<dbReference type="KEGG" id="psp:PSPPH_0974"/>
<evidence type="ECO:0000256" key="1">
    <source>
        <dbReference type="ARBA" id="ARBA00022814"/>
    </source>
</evidence>
<keyword evidence="1" id="KW-0889">Transcription antitermination</keyword>
<keyword evidence="3" id="KW-0804">Transcription</keyword>
<dbReference type="PANTHER" id="PTHR30265:SF7">
    <property type="entry name" value="TRANSCRIPTION ANTITERMINATION PROTEIN RFAH"/>
    <property type="match status" value="1"/>
</dbReference>
<dbReference type="Pfam" id="PF02357">
    <property type="entry name" value="NusG"/>
    <property type="match status" value="1"/>
</dbReference>
<dbReference type="Gene3D" id="3.30.70.940">
    <property type="entry name" value="NusG, N-terminal domain"/>
    <property type="match status" value="1"/>
</dbReference>
<dbReference type="RefSeq" id="WP_011167828.1">
    <property type="nucleotide sequence ID" value="NC_005773.3"/>
</dbReference>
<dbReference type="Proteomes" id="UP000000551">
    <property type="component" value="Chromosome"/>
</dbReference>
<dbReference type="InterPro" id="IPR006645">
    <property type="entry name" value="NGN-like_dom"/>
</dbReference>
<gene>
    <name evidence="5" type="ordered locus">PSPPH_0974</name>
</gene>
<evidence type="ECO:0000256" key="3">
    <source>
        <dbReference type="ARBA" id="ARBA00023163"/>
    </source>
</evidence>
<dbReference type="GO" id="GO:0006354">
    <property type="term" value="P:DNA-templated transcription elongation"/>
    <property type="evidence" value="ECO:0007669"/>
    <property type="project" value="InterPro"/>
</dbReference>
<dbReference type="InterPro" id="IPR036735">
    <property type="entry name" value="NGN_dom_sf"/>
</dbReference>
<dbReference type="SUPFAM" id="SSF82679">
    <property type="entry name" value="N-utilization substance G protein NusG, N-terminal domain"/>
    <property type="match status" value="1"/>
</dbReference>